<comment type="subunit">
    <text evidence="10">Monomer.</text>
</comment>
<feature type="active site" description="Nucleophile" evidence="10 11">
    <location>
        <position position="303"/>
    </location>
</feature>
<organism evidence="13 14">
    <name type="scientific">Lactobacillus amylovorus (strain GRL 1112)</name>
    <dbReference type="NCBI Taxonomy" id="695560"/>
    <lineage>
        <taxon>Bacteria</taxon>
        <taxon>Bacillati</taxon>
        <taxon>Bacillota</taxon>
        <taxon>Bacilli</taxon>
        <taxon>Lactobacillales</taxon>
        <taxon>Lactobacillaceae</taxon>
        <taxon>Lactobacillus</taxon>
    </lineage>
</organism>
<evidence type="ECO:0000256" key="8">
    <source>
        <dbReference type="ARBA" id="ARBA00023056"/>
    </source>
</evidence>
<evidence type="ECO:0000256" key="5">
    <source>
        <dbReference type="ARBA" id="ARBA00022600"/>
    </source>
</evidence>
<dbReference type="InterPro" id="IPR004193">
    <property type="entry name" value="Glyco_hydro_13_N"/>
</dbReference>
<dbReference type="SUPFAM" id="SSF51445">
    <property type="entry name" value="(Trans)glycosidases"/>
    <property type="match status" value="1"/>
</dbReference>
<evidence type="ECO:0000256" key="3">
    <source>
        <dbReference type="ARBA" id="ARBA00004964"/>
    </source>
</evidence>
<dbReference type="PANTHER" id="PTHR43651:SF3">
    <property type="entry name" value="1,4-ALPHA-GLUCAN-BRANCHING ENZYME"/>
    <property type="match status" value="1"/>
</dbReference>
<dbReference type="SMART" id="SM00642">
    <property type="entry name" value="Aamy"/>
    <property type="match status" value="1"/>
</dbReference>
<comment type="similarity">
    <text evidence="4 10">Belongs to the glycosyl hydrolase 13 family. GlgB subfamily.</text>
</comment>
<evidence type="ECO:0000256" key="7">
    <source>
        <dbReference type="ARBA" id="ARBA00022679"/>
    </source>
</evidence>
<dbReference type="SUPFAM" id="SSF51011">
    <property type="entry name" value="Glycosyl hydrolase domain"/>
    <property type="match status" value="1"/>
</dbReference>
<dbReference type="Proteomes" id="UP000007033">
    <property type="component" value="Chromosome"/>
</dbReference>
<evidence type="ECO:0000256" key="9">
    <source>
        <dbReference type="ARBA" id="ARBA00023277"/>
    </source>
</evidence>
<keyword evidence="5 10" id="KW-0321">Glycogen metabolism</keyword>
<dbReference type="PANTHER" id="PTHR43651">
    <property type="entry name" value="1,4-ALPHA-GLUCAN-BRANCHING ENZYME"/>
    <property type="match status" value="1"/>
</dbReference>
<dbReference type="UniPathway" id="UPA00164"/>
<dbReference type="GO" id="GO:0005978">
    <property type="term" value="P:glycogen biosynthetic process"/>
    <property type="evidence" value="ECO:0007669"/>
    <property type="project" value="UniProtKB-UniRule"/>
</dbReference>
<dbReference type="HAMAP" id="MF_00685">
    <property type="entry name" value="GlgB"/>
    <property type="match status" value="1"/>
</dbReference>
<evidence type="ECO:0000259" key="12">
    <source>
        <dbReference type="SMART" id="SM00642"/>
    </source>
</evidence>
<dbReference type="CAZy" id="GH13">
    <property type="family name" value="Glycoside Hydrolase Family 13"/>
</dbReference>
<dbReference type="GO" id="GO:0004553">
    <property type="term" value="F:hydrolase activity, hydrolyzing O-glycosyl compounds"/>
    <property type="evidence" value="ECO:0007669"/>
    <property type="project" value="InterPro"/>
</dbReference>
<dbReference type="EC" id="2.4.1.18" evidence="10"/>
<gene>
    <name evidence="10" type="primary">glgB</name>
    <name evidence="13" type="ordered locus">LA2_03505</name>
</gene>
<protein>
    <recommendedName>
        <fullName evidence="10">1,4-alpha-glucan branching enzyme GlgB</fullName>
        <ecNumber evidence="10">2.4.1.18</ecNumber>
    </recommendedName>
    <alternativeName>
        <fullName evidence="10">1,4-alpha-D-glucan:1,4-alpha-D-glucan 6-glucosyl-transferase</fullName>
    </alternativeName>
    <alternativeName>
        <fullName evidence="10">Alpha-(1-&gt;4)-glucan branching enzyme</fullName>
    </alternativeName>
    <alternativeName>
        <fullName evidence="10">Glycogen branching enzyme</fullName>
        <shortName evidence="10">BE</shortName>
    </alternativeName>
</protein>
<feature type="domain" description="Glycosyl hydrolase family 13 catalytic" evidence="12">
    <location>
        <begin position="146"/>
        <end position="506"/>
    </location>
</feature>
<dbReference type="InterPro" id="IPR006407">
    <property type="entry name" value="GlgB"/>
</dbReference>
<keyword evidence="7 10" id="KW-0808">Transferase</keyword>
<dbReference type="HOGENOM" id="CLU_004245_3_2_9"/>
<dbReference type="RefSeq" id="WP_013437484.1">
    <property type="nucleotide sequence ID" value="NC_014724.1"/>
</dbReference>
<dbReference type="Pfam" id="PF00128">
    <property type="entry name" value="Alpha-amylase"/>
    <property type="match status" value="2"/>
</dbReference>
<dbReference type="Pfam" id="PF02806">
    <property type="entry name" value="Alpha-amylase_C"/>
    <property type="match status" value="1"/>
</dbReference>
<dbReference type="GO" id="GO:0003844">
    <property type="term" value="F:1,4-alpha-glucan branching enzyme activity"/>
    <property type="evidence" value="ECO:0007669"/>
    <property type="project" value="UniProtKB-UniRule"/>
</dbReference>
<dbReference type="SUPFAM" id="SSF81296">
    <property type="entry name" value="E set domains"/>
    <property type="match status" value="1"/>
</dbReference>
<dbReference type="PATRIC" id="fig|695560.3.peg.698"/>
<dbReference type="NCBIfam" id="NF003811">
    <property type="entry name" value="PRK05402.1"/>
    <property type="match status" value="1"/>
</dbReference>
<evidence type="ECO:0000256" key="11">
    <source>
        <dbReference type="PIRSR" id="PIRSR000463-1"/>
    </source>
</evidence>
<keyword evidence="8 10" id="KW-0320">Glycogen biosynthesis</keyword>
<evidence type="ECO:0000313" key="14">
    <source>
        <dbReference type="Proteomes" id="UP000007033"/>
    </source>
</evidence>
<dbReference type="EMBL" id="CP002338">
    <property type="protein sequence ID" value="ADQ58679.1"/>
    <property type="molecule type" value="Genomic_DNA"/>
</dbReference>
<comment type="catalytic activity">
    <reaction evidence="1 10">
        <text>Transfers a segment of a (1-&gt;4)-alpha-D-glucan chain to a primary hydroxy group in a similar glucan chain.</text>
        <dbReference type="EC" id="2.4.1.18"/>
    </reaction>
</comment>
<dbReference type="PIRSF" id="PIRSF000463">
    <property type="entry name" value="GlgB"/>
    <property type="match status" value="1"/>
</dbReference>
<evidence type="ECO:0000256" key="4">
    <source>
        <dbReference type="ARBA" id="ARBA00009000"/>
    </source>
</evidence>
<dbReference type="Pfam" id="PF02922">
    <property type="entry name" value="CBM_48"/>
    <property type="match status" value="1"/>
</dbReference>
<evidence type="ECO:0000256" key="6">
    <source>
        <dbReference type="ARBA" id="ARBA00022676"/>
    </source>
</evidence>
<dbReference type="AlphaFoldDB" id="E4SN32"/>
<sequence>MGKMVKVKQRIEDFASGHELKLQEILGCHRKDNGYVFRVWAPNAQAVWLVGDFNDWNKTLAMQLTSNGVWQIKTDLPQTGQLYKFLVKQADGREVMKMDPMAVELEPRPGNAAVVTELPDKSWHDGAWLGRNKRSNHFARPINIYEVHASSWKRHEDGSLYTLRDLQRELIPYVKKQGFNYIEFLPLTAHPLDASWGYQTIGYYALERTYGTPQELQDFVEACHQENIGVLSDWVPGHFCINDDALAYYDGTPCYEFSEKWRAENKGWGALNFDLGKPEVQSFLLSSALFWLEFYHLDGLRVDAVSNMIYRDYDRGPGEWKPDKYGGNRNLEGMEFLRRLNRTIKGLHPECLMIAEESSAQVKITGRIEDGGLGFDFKWNMGWMNDILNFYQMDPLFRKYHFNLTTFSFMYRMSENFILPLSHDEVVHGKRSLMNKMFGPRDKQFAQLRNLLTLQMTYPGKKLLFMGSEFGQYLEWRYNEALDWAELNDELNSKMQYFDQKLNEFYLNEPSLWQLEQKDESVQIIDADNKDESVLTFIRQGKIRHDFVIVILNFTPVERKHFSIGVPYSGKYQEAFNTARKEFGGTWDKDVQTMTTKQEKFKNLDYQIELDLPGFSAMILKPLDAHIKRGNRRKK</sequence>
<dbReference type="InterPro" id="IPR006048">
    <property type="entry name" value="A-amylase/branching_C"/>
</dbReference>
<dbReference type="NCBIfam" id="TIGR01515">
    <property type="entry name" value="branching_enzym"/>
    <property type="match status" value="1"/>
</dbReference>
<feature type="active site" description="Proton donor" evidence="10 11">
    <location>
        <position position="356"/>
    </location>
</feature>
<keyword evidence="9 10" id="KW-0119">Carbohydrate metabolism</keyword>
<reference evidence="13 14" key="1">
    <citation type="journal article" date="2011" name="J. Bacteriol.">
        <title>Genome sequence of Lactobacillus amylovorus GRL1112.</title>
        <authorList>
            <person name="Kant R."/>
            <person name="Paulin L."/>
            <person name="Alatalo E."/>
            <person name="de Vos W.M."/>
            <person name="Palva A."/>
        </authorList>
    </citation>
    <scope>NUCLEOTIDE SEQUENCE [LARGE SCALE GENOMIC DNA]</scope>
    <source>
        <strain evidence="13 14">GRL 1112</strain>
    </source>
</reference>
<dbReference type="Gene3D" id="3.20.20.80">
    <property type="entry name" value="Glycosidases"/>
    <property type="match status" value="1"/>
</dbReference>
<evidence type="ECO:0000256" key="2">
    <source>
        <dbReference type="ARBA" id="ARBA00002953"/>
    </source>
</evidence>
<proteinExistence type="inferred from homology"/>
<dbReference type="Gene3D" id="2.60.40.10">
    <property type="entry name" value="Immunoglobulins"/>
    <property type="match status" value="1"/>
</dbReference>
<dbReference type="CAZy" id="CBM48">
    <property type="family name" value="Carbohydrate-Binding Module Family 48"/>
</dbReference>
<evidence type="ECO:0000313" key="13">
    <source>
        <dbReference type="EMBL" id="ADQ58679.1"/>
    </source>
</evidence>
<dbReference type="InterPro" id="IPR013783">
    <property type="entry name" value="Ig-like_fold"/>
</dbReference>
<evidence type="ECO:0000256" key="10">
    <source>
        <dbReference type="HAMAP-Rule" id="MF_00685"/>
    </source>
</evidence>
<dbReference type="InterPro" id="IPR006047">
    <property type="entry name" value="GH13_cat_dom"/>
</dbReference>
<dbReference type="GO" id="GO:0005829">
    <property type="term" value="C:cytosol"/>
    <property type="evidence" value="ECO:0007669"/>
    <property type="project" value="TreeGrafter"/>
</dbReference>
<dbReference type="KEGG" id="lam:LA2_03505"/>
<dbReference type="InterPro" id="IPR017853">
    <property type="entry name" value="GH"/>
</dbReference>
<comment type="function">
    <text evidence="2 10">Catalyzes the formation of the alpha-1,6-glucosidic linkages in glycogen by scission of a 1,4-alpha-linked oligosaccharide from growing alpha-1,4-glucan chains and the subsequent attachment of the oligosaccharide to the alpha-1,6 position.</text>
</comment>
<comment type="pathway">
    <text evidence="3 10">Glycan biosynthesis; glycogen biosynthesis.</text>
</comment>
<dbReference type="NCBIfam" id="NF008967">
    <property type="entry name" value="PRK12313.1"/>
    <property type="match status" value="1"/>
</dbReference>
<dbReference type="InterPro" id="IPR013780">
    <property type="entry name" value="Glyco_hydro_b"/>
</dbReference>
<dbReference type="InterPro" id="IPR044143">
    <property type="entry name" value="GlgB_N_E_set_prok"/>
</dbReference>
<evidence type="ECO:0000256" key="1">
    <source>
        <dbReference type="ARBA" id="ARBA00000826"/>
    </source>
</evidence>
<name>E4SN32_LACAR</name>
<dbReference type="CDD" id="cd02855">
    <property type="entry name" value="E_set_GBE_prok_N"/>
    <property type="match status" value="1"/>
</dbReference>
<accession>E4SN32</accession>
<dbReference type="GO" id="GO:0043169">
    <property type="term" value="F:cation binding"/>
    <property type="evidence" value="ECO:0007669"/>
    <property type="project" value="InterPro"/>
</dbReference>
<dbReference type="InterPro" id="IPR014756">
    <property type="entry name" value="Ig_E-set"/>
</dbReference>
<dbReference type="InterPro" id="IPR037439">
    <property type="entry name" value="Branching_enzy"/>
</dbReference>
<dbReference type="CDD" id="cd11322">
    <property type="entry name" value="AmyAc_Glg_BE"/>
    <property type="match status" value="1"/>
</dbReference>
<keyword evidence="6 10" id="KW-0328">Glycosyltransferase</keyword>
<dbReference type="Gene3D" id="2.60.40.1180">
    <property type="entry name" value="Golgi alpha-mannosidase II"/>
    <property type="match status" value="1"/>
</dbReference>